<dbReference type="PANTHER" id="PTHR30489">
    <property type="entry name" value="LIPOPROTEIN-RELEASING SYSTEM TRANSMEMBRANE PROTEIN LOLE"/>
    <property type="match status" value="1"/>
</dbReference>
<protein>
    <recommendedName>
        <fullName evidence="7">ABC3 transporter permease C-terminal domain-containing protein</fullName>
    </recommendedName>
</protein>
<organism evidence="8">
    <name type="scientific">marine metagenome</name>
    <dbReference type="NCBI Taxonomy" id="408172"/>
    <lineage>
        <taxon>unclassified sequences</taxon>
        <taxon>metagenomes</taxon>
        <taxon>ecological metagenomes</taxon>
    </lineage>
</organism>
<reference evidence="8" key="1">
    <citation type="submission" date="2018-05" db="EMBL/GenBank/DDBJ databases">
        <authorList>
            <person name="Lanie J.A."/>
            <person name="Ng W.-L."/>
            <person name="Kazmierczak K.M."/>
            <person name="Andrzejewski T.M."/>
            <person name="Davidsen T.M."/>
            <person name="Wayne K.J."/>
            <person name="Tettelin H."/>
            <person name="Glass J.I."/>
            <person name="Rusch D."/>
            <person name="Podicherti R."/>
            <person name="Tsui H.-C.T."/>
            <person name="Winkler M.E."/>
        </authorList>
    </citation>
    <scope>NUCLEOTIDE SEQUENCE</scope>
</reference>
<comment type="subcellular location">
    <subcellularLocation>
        <location evidence="1">Cell membrane</location>
        <topology evidence="1">Multi-pass membrane protein</topology>
    </subcellularLocation>
</comment>
<dbReference type="GO" id="GO:0044874">
    <property type="term" value="P:lipoprotein localization to outer membrane"/>
    <property type="evidence" value="ECO:0007669"/>
    <property type="project" value="TreeGrafter"/>
</dbReference>
<dbReference type="Pfam" id="PF02687">
    <property type="entry name" value="FtsX"/>
    <property type="match status" value="1"/>
</dbReference>
<dbReference type="InterPro" id="IPR003838">
    <property type="entry name" value="ABC3_permease_C"/>
</dbReference>
<evidence type="ECO:0000259" key="7">
    <source>
        <dbReference type="Pfam" id="PF02687"/>
    </source>
</evidence>
<feature type="domain" description="ABC3 transporter permease C-terminal" evidence="7">
    <location>
        <begin position="93"/>
        <end position="219"/>
    </location>
</feature>
<keyword evidence="5 6" id="KW-0472">Membrane</keyword>
<keyword evidence="3 6" id="KW-0812">Transmembrane</keyword>
<evidence type="ECO:0000313" key="8">
    <source>
        <dbReference type="EMBL" id="SUZ79742.1"/>
    </source>
</evidence>
<evidence type="ECO:0000256" key="6">
    <source>
        <dbReference type="SAM" id="Phobius"/>
    </source>
</evidence>
<evidence type="ECO:0000256" key="2">
    <source>
        <dbReference type="ARBA" id="ARBA00022475"/>
    </source>
</evidence>
<gene>
    <name evidence="8" type="ORF">METZ01_LOCUS32596</name>
</gene>
<dbReference type="AlphaFoldDB" id="A0A381QK51"/>
<name>A0A381QK51_9ZZZZ</name>
<proteinExistence type="predicted"/>
<dbReference type="EMBL" id="UINC01001399">
    <property type="protein sequence ID" value="SUZ79742.1"/>
    <property type="molecule type" value="Genomic_DNA"/>
</dbReference>
<keyword evidence="2" id="KW-1003">Cell membrane</keyword>
<evidence type="ECO:0000256" key="5">
    <source>
        <dbReference type="ARBA" id="ARBA00023136"/>
    </source>
</evidence>
<evidence type="ECO:0000256" key="3">
    <source>
        <dbReference type="ARBA" id="ARBA00022692"/>
    </source>
</evidence>
<evidence type="ECO:0000256" key="1">
    <source>
        <dbReference type="ARBA" id="ARBA00004651"/>
    </source>
</evidence>
<keyword evidence="4 6" id="KW-1133">Transmembrane helix</keyword>
<feature type="transmembrane region" description="Helical" evidence="6">
    <location>
        <begin position="185"/>
        <end position="209"/>
    </location>
</feature>
<dbReference type="GO" id="GO:0098797">
    <property type="term" value="C:plasma membrane protein complex"/>
    <property type="evidence" value="ECO:0007669"/>
    <property type="project" value="TreeGrafter"/>
</dbReference>
<feature type="transmembrane region" description="Helical" evidence="6">
    <location>
        <begin position="92"/>
        <end position="116"/>
    </location>
</feature>
<dbReference type="InterPro" id="IPR051447">
    <property type="entry name" value="Lipoprotein-release_system"/>
</dbReference>
<dbReference type="PANTHER" id="PTHR30489:SF0">
    <property type="entry name" value="LIPOPROTEIN-RELEASING SYSTEM TRANSMEMBRANE PROTEIN LOLE"/>
    <property type="match status" value="1"/>
</dbReference>
<accession>A0A381QK51</accession>
<sequence>MYRLKQFTIGGIFHSGLSEYDNNMIYTSIQNAQYLLDIEEKISGKVVYFTQNNFSSISELIDEKLRYPYYSSSWKEKHHTLFKWLEVQKLPIIIIFGMISLVAIVNIISALTMIVLDKIKTIGALQAVGFRKKQINLIFLLKGAIIGIIGSFIGLFIALVLGWMQMKYHILSISEDIYFMDHLPISFNINNILLILILGIISSLIASYWPARIAANIKPADAMRYE</sequence>
<feature type="transmembrane region" description="Helical" evidence="6">
    <location>
        <begin position="137"/>
        <end position="165"/>
    </location>
</feature>
<evidence type="ECO:0000256" key="4">
    <source>
        <dbReference type="ARBA" id="ARBA00022989"/>
    </source>
</evidence>